<accession>A0A8H7NA70</accession>
<feature type="domain" description="Glycoside hydrolase family 65 C-terminal" evidence="5">
    <location>
        <begin position="1096"/>
        <end position="1137"/>
    </location>
</feature>
<keyword evidence="2" id="KW-0808">Transferase</keyword>
<dbReference type="Proteomes" id="UP000616885">
    <property type="component" value="Unassembled WGS sequence"/>
</dbReference>
<keyword evidence="1" id="KW-0328">Glycosyltransferase</keyword>
<dbReference type="GO" id="GO:0016757">
    <property type="term" value="F:glycosyltransferase activity"/>
    <property type="evidence" value="ECO:0007669"/>
    <property type="project" value="UniProtKB-KW"/>
</dbReference>
<feature type="region of interest" description="Disordered" evidence="4">
    <location>
        <begin position="389"/>
        <end position="411"/>
    </location>
</feature>
<dbReference type="Gene3D" id="2.60.420.10">
    <property type="entry name" value="Maltose phosphorylase, domain 3"/>
    <property type="match status" value="1"/>
</dbReference>
<dbReference type="InterPro" id="IPR012341">
    <property type="entry name" value="6hp_glycosidase-like_sf"/>
</dbReference>
<feature type="region of interest" description="Disordered" evidence="4">
    <location>
        <begin position="59"/>
        <end position="90"/>
    </location>
</feature>
<dbReference type="EMBL" id="JADCTT010000005">
    <property type="protein sequence ID" value="KAF9752022.1"/>
    <property type="molecule type" value="Genomic_DNA"/>
</dbReference>
<dbReference type="InterPro" id="IPR052047">
    <property type="entry name" value="GH94_Enzymes"/>
</dbReference>
<dbReference type="GO" id="GO:0030246">
    <property type="term" value="F:carbohydrate binding"/>
    <property type="evidence" value="ECO:0007669"/>
    <property type="project" value="InterPro"/>
</dbReference>
<dbReference type="Pfam" id="PF17167">
    <property type="entry name" value="Glyco_hydro_94"/>
    <property type="match status" value="1"/>
</dbReference>
<sequence>MPLVHLNQLSPEGQHRIENAYKAVVEACAGEIRPSSRVGFDYGVLFIRELVSEQPVHRFAGETPQASQNAETYSFETRAGPSTQKAPGASPLTEAKVVEAFERLAFNTSSEVGKLRQELTETRNELAGEKAQHNKAKDLAKGYKEKVDNLRKANEQMEVKLNEIARQNKPSDQLTDNYIIEMVKQLRWDIRNFTIQYFGERINLHSRPKLARAKTDLQNSISIFIPLESVHHCVSNPTLRPVIIQDFIWRWLVSKVFSAYCWSPGDTSNAIIDLEKLLFGHLQLGRINQSGDPERKFHTWRANTSKMVHEAAEMSSNSREDRDFGNISNQLKDELMSRIQIWLSRKKALPIEQMVNIIKQSIVLDMHLSKQIAKFQWKLFDDNTRRVNKFDGNSMEPGPGQSQLEEADQPNRDAGGWGFLWNRKMMIQATCRGYATAQFMQPEPAKYSHSPNIEAKTFMQPEQNYYAHHPGRFVYVKDEETNEIFSAPYEPVRAKLDSFSFSQGQSDITWTVECLGIRVLMKISLPTDDVAELWTIKVTNLSGRERKISVYPYFVIGYKSWMNQSAVYREDLGGVKVEDYPKQKYFKDKTFFLCEKPPVSWETRQQSLEGEGGLHAPSAILERDELSGSDAIYETPAAAVQYRETLAASGESEYRFLFGPAFDDAEIKEIRSKYLSAKAFETTAQEYAAYVASGSGVLRIETPDKDLDNFINNWIARQTFYHGDVNRLSTDPQTRNYLQDNMGMSYIRPATARDAFITALKQQEPNGSMPDGIILIEGGTLKYINQIPHTDHCVWLPVALETYLAETGDYDLLKESLTSKHGDTYTIFDRFSRAVDWLLGAKDEYGISYLAQGDWCDPLNMAGYKGKGVSGWLTVATAFAAKLWADVCEQVGNKEATEHFRAGAKEFNDAANKHLWEGDWYLRGITDDGVLFGVSTDVEGRIWLNPQAWAILSGAASPERTAKILKEVEEQLETPYGAAMFAPPYTKMREDIGRVTQKFPGSAENGSVYNHASAFYIHSLYSIGESDRAYRLLRKMIPGPTEEDYLQRGQMPVFIPNYYRGAYHQYPRTAGRSSQLFNTGTIPWVYRSFIEGLCGLRGDAEGLRVNPQLPSHWDGIKATRVFRGATFNVDIQRADVESVTVSLDGATLPEPRVTGIREGATYQLSVSVPLKSAT</sequence>
<dbReference type="Pfam" id="PF03633">
    <property type="entry name" value="Glyco_hydro_65C"/>
    <property type="match status" value="1"/>
</dbReference>
<protein>
    <recommendedName>
        <fullName evidence="10">Glycoside hydrolase family 94 protein</fullName>
    </recommendedName>
</protein>
<feature type="compositionally biased region" description="Polar residues" evidence="4">
    <location>
        <begin position="64"/>
        <end position="85"/>
    </location>
</feature>
<dbReference type="InterPro" id="IPR010383">
    <property type="entry name" value="Glyco_hydrolase_94_b-supersand"/>
</dbReference>
<dbReference type="InterPro" id="IPR008928">
    <property type="entry name" value="6-hairpin_glycosidase_sf"/>
</dbReference>
<evidence type="ECO:0000259" key="7">
    <source>
        <dbReference type="Pfam" id="PF17167"/>
    </source>
</evidence>
<dbReference type="InterPro" id="IPR033432">
    <property type="entry name" value="GH94_catalytic"/>
</dbReference>
<proteinExistence type="predicted"/>
<evidence type="ECO:0000313" key="9">
    <source>
        <dbReference type="Proteomes" id="UP000616885"/>
    </source>
</evidence>
<feature type="domain" description="Glycosyl hydrolase 94 catalytic" evidence="7">
    <location>
        <begin position="698"/>
        <end position="1095"/>
    </location>
</feature>
<evidence type="ECO:0008006" key="10">
    <source>
        <dbReference type="Google" id="ProtNLM"/>
    </source>
</evidence>
<dbReference type="InterPro" id="IPR011013">
    <property type="entry name" value="Gal_mutarotase_sf_dom"/>
</dbReference>
<dbReference type="GO" id="GO:0005975">
    <property type="term" value="P:carbohydrate metabolic process"/>
    <property type="evidence" value="ECO:0007669"/>
    <property type="project" value="InterPro"/>
</dbReference>
<dbReference type="Pfam" id="PF06165">
    <property type="entry name" value="GH94_b-supersand"/>
    <property type="match status" value="1"/>
</dbReference>
<dbReference type="PANTHER" id="PTHR37469:SF2">
    <property type="entry name" value="CELLOBIONIC ACID PHOSPHORYLASE"/>
    <property type="match status" value="1"/>
</dbReference>
<gene>
    <name evidence="8" type="ORF">IM811_013816</name>
</gene>
<evidence type="ECO:0000256" key="3">
    <source>
        <dbReference type="SAM" id="Coils"/>
    </source>
</evidence>
<dbReference type="Gene3D" id="1.50.10.10">
    <property type="match status" value="1"/>
</dbReference>
<organism evidence="8 9">
    <name type="scientific">Bionectria ochroleuca</name>
    <name type="common">Gliocladium roseum</name>
    <dbReference type="NCBI Taxonomy" id="29856"/>
    <lineage>
        <taxon>Eukaryota</taxon>
        <taxon>Fungi</taxon>
        <taxon>Dikarya</taxon>
        <taxon>Ascomycota</taxon>
        <taxon>Pezizomycotina</taxon>
        <taxon>Sordariomycetes</taxon>
        <taxon>Hypocreomycetidae</taxon>
        <taxon>Hypocreales</taxon>
        <taxon>Bionectriaceae</taxon>
        <taxon>Clonostachys</taxon>
    </lineage>
</organism>
<dbReference type="PANTHER" id="PTHR37469">
    <property type="entry name" value="CELLOBIONIC ACID PHOSPHORYLASE-RELATED"/>
    <property type="match status" value="1"/>
</dbReference>
<evidence type="ECO:0000313" key="8">
    <source>
        <dbReference type="EMBL" id="KAF9752022.1"/>
    </source>
</evidence>
<dbReference type="SUPFAM" id="SSF74650">
    <property type="entry name" value="Galactose mutarotase-like"/>
    <property type="match status" value="1"/>
</dbReference>
<keyword evidence="3" id="KW-0175">Coiled coil</keyword>
<name>A0A8H7NA70_BIOOC</name>
<comment type="caution">
    <text evidence="8">The sequence shown here is derived from an EMBL/GenBank/DDBJ whole genome shotgun (WGS) entry which is preliminary data.</text>
</comment>
<evidence type="ECO:0000259" key="6">
    <source>
        <dbReference type="Pfam" id="PF06165"/>
    </source>
</evidence>
<dbReference type="AlphaFoldDB" id="A0A8H7NA70"/>
<evidence type="ECO:0000256" key="2">
    <source>
        <dbReference type="ARBA" id="ARBA00022679"/>
    </source>
</evidence>
<evidence type="ECO:0000259" key="5">
    <source>
        <dbReference type="Pfam" id="PF03633"/>
    </source>
</evidence>
<dbReference type="InterPro" id="IPR037018">
    <property type="entry name" value="GH65_N"/>
</dbReference>
<dbReference type="Gene3D" id="2.70.98.40">
    <property type="entry name" value="Glycoside hydrolase, family 65, N-terminal domain"/>
    <property type="match status" value="1"/>
</dbReference>
<reference evidence="8" key="1">
    <citation type="submission" date="2020-10" db="EMBL/GenBank/DDBJ databases">
        <title>High-Quality Genome Resource of Clonostachys rosea strain S41 by Oxford Nanopore Long-Read Sequencing.</title>
        <authorList>
            <person name="Wang H."/>
        </authorList>
    </citation>
    <scope>NUCLEOTIDE SEQUENCE</scope>
    <source>
        <strain evidence="8">S41</strain>
    </source>
</reference>
<evidence type="ECO:0000256" key="1">
    <source>
        <dbReference type="ARBA" id="ARBA00022676"/>
    </source>
</evidence>
<feature type="domain" description="Glycosyl hydrolase 94 supersandwich" evidence="6">
    <location>
        <begin position="462"/>
        <end position="675"/>
    </location>
</feature>
<dbReference type="SUPFAM" id="SSF48208">
    <property type="entry name" value="Six-hairpin glycosidases"/>
    <property type="match status" value="1"/>
</dbReference>
<feature type="coiled-coil region" evidence="3">
    <location>
        <begin position="112"/>
        <end position="167"/>
    </location>
</feature>
<evidence type="ECO:0000256" key="4">
    <source>
        <dbReference type="SAM" id="MobiDB-lite"/>
    </source>
</evidence>
<dbReference type="InterPro" id="IPR005194">
    <property type="entry name" value="Glyco_hydro_65_C"/>
</dbReference>